<keyword evidence="1" id="KW-1133">Transmembrane helix</keyword>
<reference evidence="2" key="2">
    <citation type="submission" date="2022-01" db="EMBL/GenBank/DDBJ databases">
        <authorList>
            <person name="Yamashiro T."/>
            <person name="Shiraishi A."/>
            <person name="Satake H."/>
            <person name="Nakayama K."/>
        </authorList>
    </citation>
    <scope>NUCLEOTIDE SEQUENCE</scope>
</reference>
<accession>A0ABQ4ZRN3</accession>
<sequence>MLAPKCPTFNEKPTFANPMYLKKAQYEKPCLYEIPHDQSDPANRLIPDREEILTLEEESRSKLNKDLVKPYDYTMERVLVSFVTLQVLSFVRLETTLQGFFSWFLGFTSVLGDLLYFLDQLRTSLIVRNEFKRCEIEGTNLGGLEGECSRLVSEIRLDTPYGDKWIQRLGLLSLCVGLASRRRRCGPCRVVWSGVVAVYGPRKFFANLGCRDGGKGGKRKYSGNFRMVLWLCFVLALTYMEDPRVSASTFCRTWVAASALLGDVIEALLACVVDVRVVWVLVWCVLCGWVFRGGTGVVVVACSGWVVVVGGLWGGMFWAWLDGRVGRLAVGFAILGAGVCSSVGCSCRWVVCFRGVAWLVVELGGGWWMRGLFIVGVVVWMGLVAVVCCLVYVVVGSSLTCWWVVGQCRRWLWWAGW</sequence>
<organism evidence="2 3">
    <name type="scientific">Tanacetum coccineum</name>
    <dbReference type="NCBI Taxonomy" id="301880"/>
    <lineage>
        <taxon>Eukaryota</taxon>
        <taxon>Viridiplantae</taxon>
        <taxon>Streptophyta</taxon>
        <taxon>Embryophyta</taxon>
        <taxon>Tracheophyta</taxon>
        <taxon>Spermatophyta</taxon>
        <taxon>Magnoliopsida</taxon>
        <taxon>eudicotyledons</taxon>
        <taxon>Gunneridae</taxon>
        <taxon>Pentapetalae</taxon>
        <taxon>asterids</taxon>
        <taxon>campanulids</taxon>
        <taxon>Asterales</taxon>
        <taxon>Asteraceae</taxon>
        <taxon>Asteroideae</taxon>
        <taxon>Anthemideae</taxon>
        <taxon>Anthemidinae</taxon>
        <taxon>Tanacetum</taxon>
    </lineage>
</organism>
<proteinExistence type="predicted"/>
<protein>
    <submittedName>
        <fullName evidence="2">Uncharacterized protein</fullName>
    </submittedName>
</protein>
<feature type="transmembrane region" description="Helical" evidence="1">
    <location>
        <begin position="327"/>
        <end position="351"/>
    </location>
</feature>
<gene>
    <name evidence="2" type="ORF">Tco_0799912</name>
</gene>
<feature type="transmembrane region" description="Helical" evidence="1">
    <location>
        <begin position="267"/>
        <end position="291"/>
    </location>
</feature>
<keyword evidence="1" id="KW-0472">Membrane</keyword>
<keyword evidence="3" id="KW-1185">Reference proteome</keyword>
<comment type="caution">
    <text evidence="2">The sequence shown here is derived from an EMBL/GenBank/DDBJ whole genome shotgun (WGS) entry which is preliminary data.</text>
</comment>
<dbReference type="EMBL" id="BQNB010011618">
    <property type="protein sequence ID" value="GJS92944.1"/>
    <property type="molecule type" value="Genomic_DNA"/>
</dbReference>
<evidence type="ECO:0000256" key="1">
    <source>
        <dbReference type="SAM" id="Phobius"/>
    </source>
</evidence>
<feature type="transmembrane region" description="Helical" evidence="1">
    <location>
        <begin position="100"/>
        <end position="118"/>
    </location>
</feature>
<evidence type="ECO:0000313" key="3">
    <source>
        <dbReference type="Proteomes" id="UP001151760"/>
    </source>
</evidence>
<evidence type="ECO:0000313" key="2">
    <source>
        <dbReference type="EMBL" id="GJS92944.1"/>
    </source>
</evidence>
<reference evidence="2" key="1">
    <citation type="journal article" date="2022" name="Int. J. Mol. Sci.">
        <title>Draft Genome of Tanacetum Coccineum: Genomic Comparison of Closely Related Tanacetum-Family Plants.</title>
        <authorList>
            <person name="Yamashiro T."/>
            <person name="Shiraishi A."/>
            <person name="Nakayama K."/>
            <person name="Satake H."/>
        </authorList>
    </citation>
    <scope>NUCLEOTIDE SEQUENCE</scope>
</reference>
<feature type="transmembrane region" description="Helical" evidence="1">
    <location>
        <begin position="298"/>
        <end position="321"/>
    </location>
</feature>
<feature type="transmembrane region" description="Helical" evidence="1">
    <location>
        <begin position="223"/>
        <end position="240"/>
    </location>
</feature>
<feature type="transmembrane region" description="Helical" evidence="1">
    <location>
        <begin position="372"/>
        <end position="395"/>
    </location>
</feature>
<keyword evidence="1" id="KW-0812">Transmembrane</keyword>
<name>A0ABQ4ZRN3_9ASTR</name>
<dbReference type="Proteomes" id="UP001151760">
    <property type="component" value="Unassembled WGS sequence"/>
</dbReference>